<reference evidence="15" key="1">
    <citation type="submission" date="2021-10" db="EMBL/GenBank/DDBJ databases">
        <title>De novo Genome Assembly of Clathrus columnatus (Basidiomycota, Fungi) Using Illumina and Nanopore Sequence Data.</title>
        <authorList>
            <person name="Ogiso-Tanaka E."/>
            <person name="Itagaki H."/>
            <person name="Hosoya T."/>
            <person name="Hosaka K."/>
        </authorList>
    </citation>
    <scope>NUCLEOTIDE SEQUENCE</scope>
    <source>
        <strain evidence="15">MO-923</strain>
    </source>
</reference>
<dbReference type="AlphaFoldDB" id="A0AAV5AGV2"/>
<dbReference type="GO" id="GO:0016020">
    <property type="term" value="C:membrane"/>
    <property type="evidence" value="ECO:0007669"/>
    <property type="project" value="UniProtKB-SubCell"/>
</dbReference>
<evidence type="ECO:0000256" key="5">
    <source>
        <dbReference type="ARBA" id="ARBA00022617"/>
    </source>
</evidence>
<dbReference type="GO" id="GO:0004497">
    <property type="term" value="F:monooxygenase activity"/>
    <property type="evidence" value="ECO:0007669"/>
    <property type="project" value="UniProtKB-KW"/>
</dbReference>
<dbReference type="GO" id="GO:0016705">
    <property type="term" value="F:oxidoreductase activity, acting on paired donors, with incorporation or reduction of molecular oxygen"/>
    <property type="evidence" value="ECO:0007669"/>
    <property type="project" value="InterPro"/>
</dbReference>
<comment type="caution">
    <text evidence="15">The sequence shown here is derived from an EMBL/GenBank/DDBJ whole genome shotgun (WGS) entry which is preliminary data.</text>
</comment>
<comment type="cofactor">
    <cofactor evidence="1 13">
        <name>heme</name>
        <dbReference type="ChEBI" id="CHEBI:30413"/>
    </cofactor>
</comment>
<gene>
    <name evidence="15" type="ORF">Clacol_006142</name>
</gene>
<evidence type="ECO:0008006" key="17">
    <source>
        <dbReference type="Google" id="ProtNLM"/>
    </source>
</evidence>
<keyword evidence="5 13" id="KW-0349">Heme</keyword>
<dbReference type="SUPFAM" id="SSF48264">
    <property type="entry name" value="Cytochrome P450"/>
    <property type="match status" value="1"/>
</dbReference>
<keyword evidence="16" id="KW-1185">Reference proteome</keyword>
<accession>A0AAV5AGV2</accession>
<organism evidence="15 16">
    <name type="scientific">Clathrus columnatus</name>
    <dbReference type="NCBI Taxonomy" id="1419009"/>
    <lineage>
        <taxon>Eukaryota</taxon>
        <taxon>Fungi</taxon>
        <taxon>Dikarya</taxon>
        <taxon>Basidiomycota</taxon>
        <taxon>Agaricomycotina</taxon>
        <taxon>Agaricomycetes</taxon>
        <taxon>Phallomycetidae</taxon>
        <taxon>Phallales</taxon>
        <taxon>Clathraceae</taxon>
        <taxon>Clathrus</taxon>
    </lineage>
</organism>
<dbReference type="PANTHER" id="PTHR46300">
    <property type="entry name" value="P450, PUTATIVE (EUROFUNG)-RELATED-RELATED"/>
    <property type="match status" value="1"/>
</dbReference>
<keyword evidence="7 13" id="KW-0479">Metal-binding</keyword>
<dbReference type="InterPro" id="IPR036396">
    <property type="entry name" value="Cyt_P450_sf"/>
</dbReference>
<dbReference type="PRINTS" id="PR00463">
    <property type="entry name" value="EP450I"/>
</dbReference>
<evidence type="ECO:0000313" key="15">
    <source>
        <dbReference type="EMBL" id="GJJ11904.1"/>
    </source>
</evidence>
<evidence type="ECO:0000256" key="3">
    <source>
        <dbReference type="ARBA" id="ARBA00005179"/>
    </source>
</evidence>
<evidence type="ECO:0000313" key="16">
    <source>
        <dbReference type="Proteomes" id="UP001050691"/>
    </source>
</evidence>
<dbReference type="PANTHER" id="PTHR46300:SF2">
    <property type="entry name" value="CYTOCHROME P450 MONOOXYGENASE ALNH-RELATED"/>
    <property type="match status" value="1"/>
</dbReference>
<evidence type="ECO:0000256" key="7">
    <source>
        <dbReference type="ARBA" id="ARBA00022723"/>
    </source>
</evidence>
<comment type="pathway">
    <text evidence="3">Secondary metabolite biosynthesis.</text>
</comment>
<dbReference type="GO" id="GO:0020037">
    <property type="term" value="F:heme binding"/>
    <property type="evidence" value="ECO:0007669"/>
    <property type="project" value="InterPro"/>
</dbReference>
<evidence type="ECO:0000256" key="10">
    <source>
        <dbReference type="ARBA" id="ARBA00023004"/>
    </source>
</evidence>
<dbReference type="InterPro" id="IPR017972">
    <property type="entry name" value="Cyt_P450_CS"/>
</dbReference>
<dbReference type="Gene3D" id="1.10.630.10">
    <property type="entry name" value="Cytochrome P450"/>
    <property type="match status" value="1"/>
</dbReference>
<dbReference type="CDD" id="cd11065">
    <property type="entry name" value="CYP64-like"/>
    <property type="match status" value="1"/>
</dbReference>
<keyword evidence="6" id="KW-0812">Transmembrane</keyword>
<evidence type="ECO:0000256" key="1">
    <source>
        <dbReference type="ARBA" id="ARBA00001971"/>
    </source>
</evidence>
<dbReference type="GO" id="GO:0005506">
    <property type="term" value="F:iron ion binding"/>
    <property type="evidence" value="ECO:0007669"/>
    <property type="project" value="InterPro"/>
</dbReference>
<sequence>MSAAKLPGPSGLPLIGNLLQLRGTELWFKFLNWTQKHGPLFFLNVVGKPTIVIGNHKVAIDLLEERGGLYSGRPGNIISNEYMTRGLIFGFAPDNDLWQRMRTSAIKALKNDISKEFPKYQNIEAVLLVRDLLKTPESYNAHITRAVYSSLLSIIYGLPPSSESSPTLVEISDIVQTLLQAAGQKSLVDYLPFLKYIPAQLCGWKRNAENVHTKADDLFESLYKEVEKQTEAGNTMPCVSTGLVQDKDLTLKEKAWATGTLYVAGSQATARQMQWFIPTMALHPDIQEKAQKQLDDIVGRERMPNLNDFDKLPYVQALVKEILRWRGFAPFGVPHSVSDSKNDIYEGRSVPKGSDCIVNVWGLNHDENVYGADADSFNPERYLNEQGQIHIIASRETKGQGHCSFGFGRRSCVGSGIANNHLFVQMACILWSFNIGPAVDENGNPIPIDVTQVVDDRLTIYPLPTNRCKFTSRFAGVEEIIKKTLGASGLDY</sequence>
<proteinExistence type="inferred from homology"/>
<evidence type="ECO:0000256" key="13">
    <source>
        <dbReference type="PIRSR" id="PIRSR602401-1"/>
    </source>
</evidence>
<evidence type="ECO:0000256" key="6">
    <source>
        <dbReference type="ARBA" id="ARBA00022692"/>
    </source>
</evidence>
<dbReference type="PRINTS" id="PR00385">
    <property type="entry name" value="P450"/>
</dbReference>
<dbReference type="Pfam" id="PF00067">
    <property type="entry name" value="p450"/>
    <property type="match status" value="1"/>
</dbReference>
<evidence type="ECO:0000256" key="14">
    <source>
        <dbReference type="RuleBase" id="RU000461"/>
    </source>
</evidence>
<keyword evidence="10 13" id="KW-0408">Iron</keyword>
<dbReference type="InterPro" id="IPR050364">
    <property type="entry name" value="Cytochrome_P450_fung"/>
</dbReference>
<evidence type="ECO:0000256" key="2">
    <source>
        <dbReference type="ARBA" id="ARBA00004370"/>
    </source>
</evidence>
<evidence type="ECO:0000256" key="8">
    <source>
        <dbReference type="ARBA" id="ARBA00022989"/>
    </source>
</evidence>
<comment type="similarity">
    <text evidence="4 14">Belongs to the cytochrome P450 family.</text>
</comment>
<evidence type="ECO:0000256" key="12">
    <source>
        <dbReference type="ARBA" id="ARBA00023136"/>
    </source>
</evidence>
<dbReference type="Proteomes" id="UP001050691">
    <property type="component" value="Unassembled WGS sequence"/>
</dbReference>
<dbReference type="InterPro" id="IPR001128">
    <property type="entry name" value="Cyt_P450"/>
</dbReference>
<name>A0AAV5AGV2_9AGAM</name>
<comment type="subcellular location">
    <subcellularLocation>
        <location evidence="2">Membrane</location>
    </subcellularLocation>
</comment>
<evidence type="ECO:0000256" key="4">
    <source>
        <dbReference type="ARBA" id="ARBA00010617"/>
    </source>
</evidence>
<keyword evidence="9 14" id="KW-0560">Oxidoreductase</keyword>
<dbReference type="EMBL" id="BPWL01000007">
    <property type="protein sequence ID" value="GJJ11904.1"/>
    <property type="molecule type" value="Genomic_DNA"/>
</dbReference>
<dbReference type="InterPro" id="IPR002401">
    <property type="entry name" value="Cyt_P450_E_grp-I"/>
</dbReference>
<evidence type="ECO:0000256" key="11">
    <source>
        <dbReference type="ARBA" id="ARBA00023033"/>
    </source>
</evidence>
<dbReference type="PROSITE" id="PS00086">
    <property type="entry name" value="CYTOCHROME_P450"/>
    <property type="match status" value="1"/>
</dbReference>
<keyword evidence="8" id="KW-1133">Transmembrane helix</keyword>
<evidence type="ECO:0000256" key="9">
    <source>
        <dbReference type="ARBA" id="ARBA00023002"/>
    </source>
</evidence>
<protein>
    <recommendedName>
        <fullName evidence="17">Cytochrome P450</fullName>
    </recommendedName>
</protein>
<keyword evidence="12" id="KW-0472">Membrane</keyword>
<keyword evidence="11 14" id="KW-0503">Monooxygenase</keyword>
<feature type="binding site" description="axial binding residue" evidence="13">
    <location>
        <position position="412"/>
    </location>
    <ligand>
        <name>heme</name>
        <dbReference type="ChEBI" id="CHEBI:30413"/>
    </ligand>
    <ligandPart>
        <name>Fe</name>
        <dbReference type="ChEBI" id="CHEBI:18248"/>
    </ligandPart>
</feature>